<dbReference type="GO" id="GO:0006589">
    <property type="term" value="P:octopamine biosynthetic process"/>
    <property type="evidence" value="ECO:0007669"/>
    <property type="project" value="TreeGrafter"/>
</dbReference>
<dbReference type="InterPro" id="IPR009056">
    <property type="entry name" value="Cyt_c-like_dom"/>
</dbReference>
<keyword evidence="6" id="KW-0732">Signal</keyword>
<dbReference type="InterPro" id="IPR036909">
    <property type="entry name" value="Cyt_c-like_dom_sf"/>
</dbReference>
<dbReference type="PROSITE" id="PS51007">
    <property type="entry name" value="CYTC"/>
    <property type="match status" value="1"/>
</dbReference>
<dbReference type="InterPro" id="IPR014784">
    <property type="entry name" value="Cu2_ascorb_mOase-like_C"/>
</dbReference>
<evidence type="ECO:0000256" key="3">
    <source>
        <dbReference type="ARBA" id="ARBA00023004"/>
    </source>
</evidence>
<dbReference type="PANTHER" id="PTHR10157">
    <property type="entry name" value="DOPAMINE BETA HYDROXYLASE RELATED"/>
    <property type="match status" value="1"/>
</dbReference>
<dbReference type="GO" id="GO:0004500">
    <property type="term" value="F:dopamine beta-monooxygenase activity"/>
    <property type="evidence" value="ECO:0007669"/>
    <property type="project" value="InterPro"/>
</dbReference>
<dbReference type="InterPro" id="IPR036939">
    <property type="entry name" value="Cu2_ascorb_mOase_N_sf"/>
</dbReference>
<dbReference type="EMBL" id="JACIBY010000013">
    <property type="protein sequence ID" value="MBB3840958.1"/>
    <property type="molecule type" value="Genomic_DNA"/>
</dbReference>
<comment type="caution">
    <text evidence="8">The sequence shown here is derived from an EMBL/GenBank/DDBJ whole genome shotgun (WGS) entry which is preliminary data.</text>
</comment>
<evidence type="ECO:0000256" key="4">
    <source>
        <dbReference type="ARBA" id="ARBA00023157"/>
    </source>
</evidence>
<dbReference type="InterPro" id="IPR000945">
    <property type="entry name" value="DBH-like"/>
</dbReference>
<evidence type="ECO:0000256" key="5">
    <source>
        <dbReference type="PROSITE-ProRule" id="PRU00433"/>
    </source>
</evidence>
<dbReference type="PANTHER" id="PTHR10157:SF23">
    <property type="entry name" value="MOXD1 HOMOLOG 1"/>
    <property type="match status" value="1"/>
</dbReference>
<dbReference type="SUPFAM" id="SSF49742">
    <property type="entry name" value="PHM/PNGase F"/>
    <property type="match status" value="2"/>
</dbReference>
<proteinExistence type="predicted"/>
<feature type="signal peptide" evidence="6">
    <location>
        <begin position="1"/>
        <end position="18"/>
    </location>
</feature>
<evidence type="ECO:0000313" key="8">
    <source>
        <dbReference type="EMBL" id="MBB3840958.1"/>
    </source>
</evidence>
<sequence>MRLGLTLSLLFFITNSWAQTKLTFYEHIEPLIAKNCTGCHRPGGIGPFSLQTYQEVSKRSEFVAKVTQIRYMPPFPADRSFQHYANERGLTDEEIALIQQWVAQGSVEGKKSKEQKLAKGKERDASFVSMTMRQPDLVLKMQNAFTVPNTGVEEFRYFHIPTGLTEDVMVEAIEFLPGNRKVVHHSRVMVDTSGRMAGLEGMHGADPKLAEFQKIPMADEFLYGWVPGNDRIQFPDGVAKKIKAHSNLILYMHYSPSATFQTDQSEIRLYYTRKPVEREVQSLILHEQHITNPPFLIRANQKASFFMSLGPLKEDISAISILPHMHYLGKTFKSFGITPDGDLAPFIKIDNWDFNWQMTYQFEKLVKVPRGTVILAEAAYDNTEENLLNPFKPARDVGFGWNTTSEMMEMVIYYVPYRTGDENRLQVTSTK</sequence>
<dbReference type="Gene3D" id="2.60.120.310">
    <property type="entry name" value="Copper type II, ascorbate-dependent monooxygenase, N-terminal domain"/>
    <property type="match status" value="1"/>
</dbReference>
<dbReference type="Proteomes" id="UP000541352">
    <property type="component" value="Unassembled WGS sequence"/>
</dbReference>
<dbReference type="GO" id="GO:0005507">
    <property type="term" value="F:copper ion binding"/>
    <property type="evidence" value="ECO:0007669"/>
    <property type="project" value="InterPro"/>
</dbReference>
<dbReference type="AlphaFoldDB" id="A0A7W6ESS2"/>
<name>A0A7W6ESS2_9BACT</name>
<dbReference type="GO" id="GO:0020037">
    <property type="term" value="F:heme binding"/>
    <property type="evidence" value="ECO:0007669"/>
    <property type="project" value="InterPro"/>
</dbReference>
<feature type="domain" description="Cytochrome c" evidence="7">
    <location>
        <begin position="15"/>
        <end position="106"/>
    </location>
</feature>
<protein>
    <recommendedName>
        <fullName evidence="7">Cytochrome c domain-containing protein</fullName>
    </recommendedName>
</protein>
<dbReference type="GO" id="GO:0042421">
    <property type="term" value="P:norepinephrine biosynthetic process"/>
    <property type="evidence" value="ECO:0007669"/>
    <property type="project" value="TreeGrafter"/>
</dbReference>
<keyword evidence="3 5" id="KW-0408">Iron</keyword>
<dbReference type="SUPFAM" id="SSF46626">
    <property type="entry name" value="Cytochrome c"/>
    <property type="match status" value="1"/>
</dbReference>
<evidence type="ECO:0000256" key="1">
    <source>
        <dbReference type="ARBA" id="ARBA00022617"/>
    </source>
</evidence>
<evidence type="ECO:0000259" key="7">
    <source>
        <dbReference type="PROSITE" id="PS51007"/>
    </source>
</evidence>
<dbReference type="GO" id="GO:0030667">
    <property type="term" value="C:secretory granule membrane"/>
    <property type="evidence" value="ECO:0007669"/>
    <property type="project" value="TreeGrafter"/>
</dbReference>
<feature type="chain" id="PRO_5031407324" description="Cytochrome c domain-containing protein" evidence="6">
    <location>
        <begin position="19"/>
        <end position="431"/>
    </location>
</feature>
<dbReference type="GO" id="GO:0042420">
    <property type="term" value="P:dopamine catabolic process"/>
    <property type="evidence" value="ECO:0007669"/>
    <property type="project" value="TreeGrafter"/>
</dbReference>
<accession>A0A7W6ESS2</accession>
<dbReference type="InterPro" id="IPR008977">
    <property type="entry name" value="PHM/PNGase_F_dom_sf"/>
</dbReference>
<keyword evidence="1 5" id="KW-0349">Heme</keyword>
<evidence type="ECO:0000313" key="9">
    <source>
        <dbReference type="Proteomes" id="UP000541352"/>
    </source>
</evidence>
<evidence type="ECO:0000256" key="2">
    <source>
        <dbReference type="ARBA" id="ARBA00022723"/>
    </source>
</evidence>
<keyword evidence="2 5" id="KW-0479">Metal-binding</keyword>
<dbReference type="GO" id="GO:0009055">
    <property type="term" value="F:electron transfer activity"/>
    <property type="evidence" value="ECO:0007669"/>
    <property type="project" value="InterPro"/>
</dbReference>
<keyword evidence="9" id="KW-1185">Reference proteome</keyword>
<dbReference type="GO" id="GO:0005615">
    <property type="term" value="C:extracellular space"/>
    <property type="evidence" value="ECO:0007669"/>
    <property type="project" value="TreeGrafter"/>
</dbReference>
<organism evidence="8 9">
    <name type="scientific">Runella defluvii</name>
    <dbReference type="NCBI Taxonomy" id="370973"/>
    <lineage>
        <taxon>Bacteria</taxon>
        <taxon>Pseudomonadati</taxon>
        <taxon>Bacteroidota</taxon>
        <taxon>Cytophagia</taxon>
        <taxon>Cytophagales</taxon>
        <taxon>Spirosomataceae</taxon>
        <taxon>Runella</taxon>
    </lineage>
</organism>
<keyword evidence="4" id="KW-1015">Disulfide bond</keyword>
<dbReference type="InterPro" id="IPR024548">
    <property type="entry name" value="Cu2_monoox_C"/>
</dbReference>
<reference evidence="8 9" key="1">
    <citation type="submission" date="2020-08" db="EMBL/GenBank/DDBJ databases">
        <title>Genomic Encyclopedia of Type Strains, Phase IV (KMG-IV): sequencing the most valuable type-strain genomes for metagenomic binning, comparative biology and taxonomic classification.</title>
        <authorList>
            <person name="Goeker M."/>
        </authorList>
    </citation>
    <scope>NUCLEOTIDE SEQUENCE [LARGE SCALE GENOMIC DNA]</scope>
    <source>
        <strain evidence="8 9">DSM 17976</strain>
    </source>
</reference>
<dbReference type="Gene3D" id="2.60.120.230">
    <property type="match status" value="1"/>
</dbReference>
<evidence type="ECO:0000256" key="6">
    <source>
        <dbReference type="SAM" id="SignalP"/>
    </source>
</evidence>
<dbReference type="RefSeq" id="WP_183978287.1">
    <property type="nucleotide sequence ID" value="NZ_JACIBY010000013.1"/>
</dbReference>
<dbReference type="Pfam" id="PF03712">
    <property type="entry name" value="Cu2_monoox_C"/>
    <property type="match status" value="1"/>
</dbReference>
<gene>
    <name evidence="8" type="ORF">FHS57_004979</name>
</gene>